<dbReference type="Proteomes" id="UP000054988">
    <property type="component" value="Unassembled WGS sequence"/>
</dbReference>
<accession>A0A0W0EW47</accession>
<dbReference type="eggNOG" id="ENOG502SHPB">
    <property type="taxonomic scope" value="Eukaryota"/>
</dbReference>
<organism evidence="4 5">
    <name type="scientific">Moniliophthora roreri</name>
    <name type="common">Frosty pod rot fungus</name>
    <name type="synonym">Monilia roreri</name>
    <dbReference type="NCBI Taxonomy" id="221103"/>
    <lineage>
        <taxon>Eukaryota</taxon>
        <taxon>Fungi</taxon>
        <taxon>Dikarya</taxon>
        <taxon>Basidiomycota</taxon>
        <taxon>Agaricomycotina</taxon>
        <taxon>Agaricomycetes</taxon>
        <taxon>Agaricomycetidae</taxon>
        <taxon>Agaricales</taxon>
        <taxon>Marasmiineae</taxon>
        <taxon>Marasmiaceae</taxon>
        <taxon>Moniliophthora</taxon>
    </lineage>
</organism>
<dbReference type="PANTHER" id="PTHR40465:SF1">
    <property type="entry name" value="DUF6534 DOMAIN-CONTAINING PROTEIN"/>
    <property type="match status" value="1"/>
</dbReference>
<feature type="transmembrane region" description="Helical" evidence="2">
    <location>
        <begin position="198"/>
        <end position="226"/>
    </location>
</feature>
<name>A0A0W0EW47_MONRR</name>
<feature type="transmembrane region" description="Helical" evidence="2">
    <location>
        <begin position="48"/>
        <end position="72"/>
    </location>
</feature>
<proteinExistence type="predicted"/>
<feature type="domain" description="DUF6534" evidence="3">
    <location>
        <begin position="171"/>
        <end position="257"/>
    </location>
</feature>
<feature type="transmembrane region" description="Helical" evidence="2">
    <location>
        <begin position="126"/>
        <end position="146"/>
    </location>
</feature>
<evidence type="ECO:0000256" key="2">
    <source>
        <dbReference type="SAM" id="Phobius"/>
    </source>
</evidence>
<dbReference type="AlphaFoldDB" id="A0A0W0EW47"/>
<dbReference type="InterPro" id="IPR045339">
    <property type="entry name" value="DUF6534"/>
</dbReference>
<evidence type="ECO:0000256" key="1">
    <source>
        <dbReference type="SAM" id="MobiDB-lite"/>
    </source>
</evidence>
<keyword evidence="2" id="KW-0812">Transmembrane</keyword>
<gene>
    <name evidence="4" type="ORF">WG66_19130</name>
</gene>
<feature type="region of interest" description="Disordered" evidence="1">
    <location>
        <begin position="300"/>
        <end position="324"/>
    </location>
</feature>
<reference evidence="4 5" key="1">
    <citation type="submission" date="2015-12" db="EMBL/GenBank/DDBJ databases">
        <title>Draft genome sequence of Moniliophthora roreri, the causal agent of frosty pod rot of cacao.</title>
        <authorList>
            <person name="Aime M.C."/>
            <person name="Diaz-Valderrama J.R."/>
            <person name="Kijpornyongpan T."/>
            <person name="Phillips-Mora W."/>
        </authorList>
    </citation>
    <scope>NUCLEOTIDE SEQUENCE [LARGE SCALE GENOMIC DNA]</scope>
    <source>
        <strain evidence="4 5">MCA 2952</strain>
    </source>
</reference>
<evidence type="ECO:0000259" key="3">
    <source>
        <dbReference type="Pfam" id="PF20152"/>
    </source>
</evidence>
<protein>
    <recommendedName>
        <fullName evidence="3">DUF6534 domain-containing protein</fullName>
    </recommendedName>
</protein>
<dbReference type="Pfam" id="PF20152">
    <property type="entry name" value="DUF6534"/>
    <property type="match status" value="1"/>
</dbReference>
<sequence>MDTVSVGDRFGAGLIGAIITGVLYGITTVQTYLYFVNYPKDTKTLKSMVAIVWIFDTAHIVLVAITMYHYLVTNYDNPAGLRDIHWSLPAGVTLNLVLGIISQGFFTQQVHTIARGLTRWILSPILIMLVFLHFVFGIETVAWLVIEKTYERFQTSELVKLAGATPFAIFAVLSDIVVAVSLCVLLRDSRTGIGKTNMLITTLMIYAVNRCLLTSAVAIVEVIVFIATPGSLWFIAIDFVIGKLYANSLLASLNSRNALRAQSSQSGAYISADTSTGIGSNLSGLGSRGHTMVALRPINQGGSIPSTDSSTSSKGPKVDLEMFA</sequence>
<feature type="compositionally biased region" description="Low complexity" evidence="1">
    <location>
        <begin position="302"/>
        <end position="315"/>
    </location>
</feature>
<keyword evidence="2" id="KW-1133">Transmembrane helix</keyword>
<feature type="transmembrane region" description="Helical" evidence="2">
    <location>
        <begin position="12"/>
        <end position="36"/>
    </location>
</feature>
<dbReference type="PANTHER" id="PTHR40465">
    <property type="entry name" value="CHROMOSOME 1, WHOLE GENOME SHOTGUN SEQUENCE"/>
    <property type="match status" value="1"/>
</dbReference>
<feature type="transmembrane region" description="Helical" evidence="2">
    <location>
        <begin position="84"/>
        <end position="106"/>
    </location>
</feature>
<keyword evidence="2" id="KW-0472">Membrane</keyword>
<evidence type="ECO:0000313" key="5">
    <source>
        <dbReference type="Proteomes" id="UP000054988"/>
    </source>
</evidence>
<feature type="transmembrane region" description="Helical" evidence="2">
    <location>
        <begin position="232"/>
        <end position="253"/>
    </location>
</feature>
<evidence type="ECO:0000313" key="4">
    <source>
        <dbReference type="EMBL" id="KTB28300.1"/>
    </source>
</evidence>
<comment type="caution">
    <text evidence="4">The sequence shown here is derived from an EMBL/GenBank/DDBJ whole genome shotgun (WGS) entry which is preliminary data.</text>
</comment>
<feature type="transmembrane region" description="Helical" evidence="2">
    <location>
        <begin position="166"/>
        <end position="186"/>
    </location>
</feature>
<dbReference type="EMBL" id="LATX01002487">
    <property type="protein sequence ID" value="KTB28300.1"/>
    <property type="molecule type" value="Genomic_DNA"/>
</dbReference>